<keyword evidence="7" id="KW-0808">Transferase</keyword>
<dbReference type="Pfam" id="PF08409">
    <property type="entry name" value="TMTC_DUF1736"/>
    <property type="match status" value="1"/>
</dbReference>
<comment type="similarity">
    <text evidence="5">Belongs to the TMTC family.</text>
</comment>
<dbReference type="Proteomes" id="UP000007798">
    <property type="component" value="Unassembled WGS sequence"/>
</dbReference>
<evidence type="ECO:0000256" key="4">
    <source>
        <dbReference type="ARBA" id="ARBA00004922"/>
    </source>
</evidence>
<evidence type="ECO:0000256" key="12">
    <source>
        <dbReference type="ARBA" id="ARBA00022989"/>
    </source>
</evidence>
<dbReference type="AlphaFoldDB" id="B4N0F9"/>
<comment type="catalytic activity">
    <reaction evidence="14">
        <text>a di-trans,poly-cis-dolichyl beta-D-mannosyl phosphate + L-threonyl-[protein] = 3-O-(alpha-D-mannosyl)-L-threonyl-[protein] + a di-trans,poly-cis-dolichyl phosphate + H(+)</text>
        <dbReference type="Rhea" id="RHEA:53396"/>
        <dbReference type="Rhea" id="RHEA-COMP:11060"/>
        <dbReference type="Rhea" id="RHEA-COMP:13547"/>
        <dbReference type="Rhea" id="RHEA-COMP:19498"/>
        <dbReference type="Rhea" id="RHEA-COMP:19501"/>
        <dbReference type="ChEBI" id="CHEBI:15378"/>
        <dbReference type="ChEBI" id="CHEBI:30013"/>
        <dbReference type="ChEBI" id="CHEBI:57683"/>
        <dbReference type="ChEBI" id="CHEBI:58211"/>
        <dbReference type="ChEBI" id="CHEBI:137323"/>
        <dbReference type="EC" id="2.4.1.109"/>
    </reaction>
</comment>
<evidence type="ECO:0000256" key="9">
    <source>
        <dbReference type="ARBA" id="ARBA00022737"/>
    </source>
</evidence>
<dbReference type="EC" id="2.4.1.109" evidence="6"/>
<evidence type="ECO:0000256" key="17">
    <source>
        <dbReference type="SAM" id="Phobius"/>
    </source>
</evidence>
<dbReference type="InterPro" id="IPR011990">
    <property type="entry name" value="TPR-like_helical_dom_sf"/>
</dbReference>
<evidence type="ECO:0000256" key="2">
    <source>
        <dbReference type="ARBA" id="ARBA00004141"/>
    </source>
</evidence>
<comment type="subcellular location">
    <subcellularLocation>
        <location evidence="3">Endoplasmic reticulum</location>
    </subcellularLocation>
    <subcellularLocation>
        <location evidence="2">Membrane</location>
        <topology evidence="2">Multi-pass membrane protein</topology>
    </subcellularLocation>
</comment>
<organism evidence="19 20">
    <name type="scientific">Drosophila willistoni</name>
    <name type="common">Fruit fly</name>
    <dbReference type="NCBI Taxonomy" id="7260"/>
    <lineage>
        <taxon>Eukaryota</taxon>
        <taxon>Metazoa</taxon>
        <taxon>Ecdysozoa</taxon>
        <taxon>Arthropoda</taxon>
        <taxon>Hexapoda</taxon>
        <taxon>Insecta</taxon>
        <taxon>Pterygota</taxon>
        <taxon>Neoptera</taxon>
        <taxon>Endopterygota</taxon>
        <taxon>Diptera</taxon>
        <taxon>Brachycera</taxon>
        <taxon>Muscomorpha</taxon>
        <taxon>Ephydroidea</taxon>
        <taxon>Drosophilidae</taxon>
        <taxon>Drosophila</taxon>
        <taxon>Sophophora</taxon>
    </lineage>
</organism>
<dbReference type="PhylomeDB" id="B4N0F9"/>
<evidence type="ECO:0000256" key="14">
    <source>
        <dbReference type="ARBA" id="ARBA00045085"/>
    </source>
</evidence>
<dbReference type="STRING" id="7260.B4N0F9"/>
<feature type="transmembrane region" description="Helical" evidence="17">
    <location>
        <begin position="219"/>
        <end position="237"/>
    </location>
</feature>
<keyword evidence="13 17" id="KW-0472">Membrane</keyword>
<feature type="transmembrane region" description="Helical" evidence="17">
    <location>
        <begin position="423"/>
        <end position="440"/>
    </location>
</feature>
<protein>
    <recommendedName>
        <fullName evidence="6">dolichyl-phosphate-mannose--protein mannosyltransferase</fullName>
        <ecNumber evidence="6">2.4.1.109</ecNumber>
    </recommendedName>
</protein>
<dbReference type="GO" id="GO:0004169">
    <property type="term" value="F:dolichyl-phosphate-mannose-protein mannosyltransferase activity"/>
    <property type="evidence" value="ECO:0007669"/>
    <property type="project" value="UniProtKB-EC"/>
</dbReference>
<feature type="domain" description="DUF1736" evidence="18">
    <location>
        <begin position="243"/>
        <end position="311"/>
    </location>
</feature>
<dbReference type="OMA" id="PHNYALQ"/>
<dbReference type="eggNOG" id="KOG1124">
    <property type="taxonomic scope" value="Eukaryota"/>
</dbReference>
<evidence type="ECO:0000256" key="11">
    <source>
        <dbReference type="ARBA" id="ARBA00022824"/>
    </source>
</evidence>
<keyword evidence="8 17" id="KW-0812">Transmembrane</keyword>
<reference evidence="19 20" key="1">
    <citation type="journal article" date="2007" name="Nature">
        <title>Evolution of genes and genomes on the Drosophila phylogeny.</title>
        <authorList>
            <consortium name="Drosophila 12 Genomes Consortium"/>
            <person name="Clark A.G."/>
            <person name="Eisen M.B."/>
            <person name="Smith D.R."/>
            <person name="Bergman C.M."/>
            <person name="Oliver B."/>
            <person name="Markow T.A."/>
            <person name="Kaufman T.C."/>
            <person name="Kellis M."/>
            <person name="Gelbart W."/>
            <person name="Iyer V.N."/>
            <person name="Pollard D.A."/>
            <person name="Sackton T.B."/>
            <person name="Larracuente A.M."/>
            <person name="Singh N.D."/>
            <person name="Abad J.P."/>
            <person name="Abt D.N."/>
            <person name="Adryan B."/>
            <person name="Aguade M."/>
            <person name="Akashi H."/>
            <person name="Anderson W.W."/>
            <person name="Aquadro C.F."/>
            <person name="Ardell D.H."/>
            <person name="Arguello R."/>
            <person name="Artieri C.G."/>
            <person name="Barbash D.A."/>
            <person name="Barker D."/>
            <person name="Barsanti P."/>
            <person name="Batterham P."/>
            <person name="Batzoglou S."/>
            <person name="Begun D."/>
            <person name="Bhutkar A."/>
            <person name="Blanco E."/>
            <person name="Bosak S.A."/>
            <person name="Bradley R.K."/>
            <person name="Brand A.D."/>
            <person name="Brent M.R."/>
            <person name="Brooks A.N."/>
            <person name="Brown R.H."/>
            <person name="Butlin R.K."/>
            <person name="Caggese C."/>
            <person name="Calvi B.R."/>
            <person name="Bernardo de Carvalho A."/>
            <person name="Caspi A."/>
            <person name="Castrezana S."/>
            <person name="Celniker S.E."/>
            <person name="Chang J.L."/>
            <person name="Chapple C."/>
            <person name="Chatterji S."/>
            <person name="Chinwalla A."/>
            <person name="Civetta A."/>
            <person name="Clifton S.W."/>
            <person name="Comeron J.M."/>
            <person name="Costello J.C."/>
            <person name="Coyne J.A."/>
            <person name="Daub J."/>
            <person name="David R.G."/>
            <person name="Delcher A.L."/>
            <person name="Delehaunty K."/>
            <person name="Do C.B."/>
            <person name="Ebling H."/>
            <person name="Edwards K."/>
            <person name="Eickbush T."/>
            <person name="Evans J.D."/>
            <person name="Filipski A."/>
            <person name="Findeiss S."/>
            <person name="Freyhult E."/>
            <person name="Fulton L."/>
            <person name="Fulton R."/>
            <person name="Garcia A.C."/>
            <person name="Gardiner A."/>
            <person name="Garfield D.A."/>
            <person name="Garvin B.E."/>
            <person name="Gibson G."/>
            <person name="Gilbert D."/>
            <person name="Gnerre S."/>
            <person name="Godfrey J."/>
            <person name="Good R."/>
            <person name="Gotea V."/>
            <person name="Gravely B."/>
            <person name="Greenberg A.J."/>
            <person name="Griffiths-Jones S."/>
            <person name="Gross S."/>
            <person name="Guigo R."/>
            <person name="Gustafson E.A."/>
            <person name="Haerty W."/>
            <person name="Hahn M.W."/>
            <person name="Halligan D.L."/>
            <person name="Halpern A.L."/>
            <person name="Halter G.M."/>
            <person name="Han M.V."/>
            <person name="Heger A."/>
            <person name="Hillier L."/>
            <person name="Hinrichs A.S."/>
            <person name="Holmes I."/>
            <person name="Hoskins R.A."/>
            <person name="Hubisz M.J."/>
            <person name="Hultmark D."/>
            <person name="Huntley M.A."/>
            <person name="Jaffe D.B."/>
            <person name="Jagadeeshan S."/>
            <person name="Jeck W.R."/>
            <person name="Johnson J."/>
            <person name="Jones C.D."/>
            <person name="Jordan W.C."/>
            <person name="Karpen G.H."/>
            <person name="Kataoka E."/>
            <person name="Keightley P.D."/>
            <person name="Kheradpour P."/>
            <person name="Kirkness E.F."/>
            <person name="Koerich L.B."/>
            <person name="Kristiansen K."/>
            <person name="Kudrna D."/>
            <person name="Kulathinal R.J."/>
            <person name="Kumar S."/>
            <person name="Kwok R."/>
            <person name="Lander E."/>
            <person name="Langley C.H."/>
            <person name="Lapoint R."/>
            <person name="Lazzaro B.P."/>
            <person name="Lee S.J."/>
            <person name="Levesque L."/>
            <person name="Li R."/>
            <person name="Lin C.F."/>
            <person name="Lin M.F."/>
            <person name="Lindblad-Toh K."/>
            <person name="Llopart A."/>
            <person name="Long M."/>
            <person name="Low L."/>
            <person name="Lozovsky E."/>
            <person name="Lu J."/>
            <person name="Luo M."/>
            <person name="Machado C.A."/>
            <person name="Makalowski W."/>
            <person name="Marzo M."/>
            <person name="Matsuda M."/>
            <person name="Matzkin L."/>
            <person name="McAllister B."/>
            <person name="McBride C.S."/>
            <person name="McKernan B."/>
            <person name="McKernan K."/>
            <person name="Mendez-Lago M."/>
            <person name="Minx P."/>
            <person name="Mollenhauer M.U."/>
            <person name="Montooth K."/>
            <person name="Mount S.M."/>
            <person name="Mu X."/>
            <person name="Myers E."/>
            <person name="Negre B."/>
            <person name="Newfeld S."/>
            <person name="Nielsen R."/>
            <person name="Noor M.A."/>
            <person name="O'Grady P."/>
            <person name="Pachter L."/>
            <person name="Papaceit M."/>
            <person name="Parisi M.J."/>
            <person name="Parisi M."/>
            <person name="Parts L."/>
            <person name="Pedersen J.S."/>
            <person name="Pesole G."/>
            <person name="Phillippy A.M."/>
            <person name="Ponting C.P."/>
            <person name="Pop M."/>
            <person name="Porcelli D."/>
            <person name="Powell J.R."/>
            <person name="Prohaska S."/>
            <person name="Pruitt K."/>
            <person name="Puig M."/>
            <person name="Quesneville H."/>
            <person name="Ram K.R."/>
            <person name="Rand D."/>
            <person name="Rasmussen M.D."/>
            <person name="Reed L.K."/>
            <person name="Reenan R."/>
            <person name="Reily A."/>
            <person name="Remington K.A."/>
            <person name="Rieger T.T."/>
            <person name="Ritchie M.G."/>
            <person name="Robin C."/>
            <person name="Rogers Y.H."/>
            <person name="Rohde C."/>
            <person name="Rozas J."/>
            <person name="Rubenfield M.J."/>
            <person name="Ruiz A."/>
            <person name="Russo S."/>
            <person name="Salzberg S.L."/>
            <person name="Sanchez-Gracia A."/>
            <person name="Saranga D.J."/>
            <person name="Sato H."/>
            <person name="Schaeffer S.W."/>
            <person name="Schatz M.C."/>
            <person name="Schlenke T."/>
            <person name="Schwartz R."/>
            <person name="Segarra C."/>
            <person name="Singh R.S."/>
            <person name="Sirot L."/>
            <person name="Sirota M."/>
            <person name="Sisneros N.B."/>
            <person name="Smith C.D."/>
            <person name="Smith T.F."/>
            <person name="Spieth J."/>
            <person name="Stage D.E."/>
            <person name="Stark A."/>
            <person name="Stephan W."/>
            <person name="Strausberg R.L."/>
            <person name="Strempel S."/>
            <person name="Sturgill D."/>
            <person name="Sutton G."/>
            <person name="Sutton G.G."/>
            <person name="Tao W."/>
            <person name="Teichmann S."/>
            <person name="Tobari Y.N."/>
            <person name="Tomimura Y."/>
            <person name="Tsolas J.M."/>
            <person name="Valente V.L."/>
            <person name="Venter E."/>
            <person name="Venter J.C."/>
            <person name="Vicario S."/>
            <person name="Vieira F.G."/>
            <person name="Vilella A.J."/>
            <person name="Villasante A."/>
            <person name="Walenz B."/>
            <person name="Wang J."/>
            <person name="Wasserman M."/>
            <person name="Watts T."/>
            <person name="Wilson D."/>
            <person name="Wilson R.K."/>
            <person name="Wing R.A."/>
            <person name="Wolfner M.F."/>
            <person name="Wong A."/>
            <person name="Wong G.K."/>
            <person name="Wu C.I."/>
            <person name="Wu G."/>
            <person name="Yamamoto D."/>
            <person name="Yang H.P."/>
            <person name="Yang S.P."/>
            <person name="Yorke J.A."/>
            <person name="Yoshida K."/>
            <person name="Zdobnov E."/>
            <person name="Zhang P."/>
            <person name="Zhang Y."/>
            <person name="Zimin A.V."/>
            <person name="Baldwin J."/>
            <person name="Abdouelleil A."/>
            <person name="Abdulkadir J."/>
            <person name="Abebe A."/>
            <person name="Abera B."/>
            <person name="Abreu J."/>
            <person name="Acer S.C."/>
            <person name="Aftuck L."/>
            <person name="Alexander A."/>
            <person name="An P."/>
            <person name="Anderson E."/>
            <person name="Anderson S."/>
            <person name="Arachi H."/>
            <person name="Azer M."/>
            <person name="Bachantsang P."/>
            <person name="Barry A."/>
            <person name="Bayul T."/>
            <person name="Berlin A."/>
            <person name="Bessette D."/>
            <person name="Bloom T."/>
            <person name="Blye J."/>
            <person name="Boguslavskiy L."/>
            <person name="Bonnet C."/>
            <person name="Boukhgalter B."/>
            <person name="Bourzgui I."/>
            <person name="Brown A."/>
            <person name="Cahill P."/>
            <person name="Channer S."/>
            <person name="Cheshatsang Y."/>
            <person name="Chuda L."/>
            <person name="Citroen M."/>
            <person name="Collymore A."/>
            <person name="Cooke P."/>
            <person name="Costello M."/>
            <person name="D'Aco K."/>
            <person name="Daza R."/>
            <person name="De Haan G."/>
            <person name="DeGray S."/>
            <person name="DeMaso C."/>
            <person name="Dhargay N."/>
            <person name="Dooley K."/>
            <person name="Dooley E."/>
            <person name="Doricent M."/>
            <person name="Dorje P."/>
            <person name="Dorjee K."/>
            <person name="Dupes A."/>
            <person name="Elong R."/>
            <person name="Falk J."/>
            <person name="Farina A."/>
            <person name="Faro S."/>
            <person name="Ferguson D."/>
            <person name="Fisher S."/>
            <person name="Foley C.D."/>
            <person name="Franke A."/>
            <person name="Friedrich D."/>
            <person name="Gadbois L."/>
            <person name="Gearin G."/>
            <person name="Gearin C.R."/>
            <person name="Giannoukos G."/>
            <person name="Goode T."/>
            <person name="Graham J."/>
            <person name="Grandbois E."/>
            <person name="Grewal S."/>
            <person name="Gyaltsen K."/>
            <person name="Hafez N."/>
            <person name="Hagos B."/>
            <person name="Hall J."/>
            <person name="Henson C."/>
            <person name="Hollinger A."/>
            <person name="Honan T."/>
            <person name="Huard M.D."/>
            <person name="Hughes L."/>
            <person name="Hurhula B."/>
            <person name="Husby M.E."/>
            <person name="Kamat A."/>
            <person name="Kanga B."/>
            <person name="Kashin S."/>
            <person name="Khazanovich D."/>
            <person name="Kisner P."/>
            <person name="Lance K."/>
            <person name="Lara M."/>
            <person name="Lee W."/>
            <person name="Lennon N."/>
            <person name="Letendre F."/>
            <person name="LeVine R."/>
            <person name="Lipovsky A."/>
            <person name="Liu X."/>
            <person name="Liu J."/>
            <person name="Liu S."/>
            <person name="Lokyitsang T."/>
            <person name="Lokyitsang Y."/>
            <person name="Lubonja R."/>
            <person name="Lui A."/>
            <person name="MacDonald P."/>
            <person name="Magnisalis V."/>
            <person name="Maru K."/>
            <person name="Matthews C."/>
            <person name="McCusker W."/>
            <person name="McDonough S."/>
            <person name="Mehta T."/>
            <person name="Meldrim J."/>
            <person name="Meneus L."/>
            <person name="Mihai O."/>
            <person name="Mihalev A."/>
            <person name="Mihova T."/>
            <person name="Mittelman R."/>
            <person name="Mlenga V."/>
            <person name="Montmayeur A."/>
            <person name="Mulrain L."/>
            <person name="Navidi A."/>
            <person name="Naylor J."/>
            <person name="Negash T."/>
            <person name="Nguyen T."/>
            <person name="Nguyen N."/>
            <person name="Nicol R."/>
            <person name="Norbu C."/>
            <person name="Norbu N."/>
            <person name="Novod N."/>
            <person name="O'Neill B."/>
            <person name="Osman S."/>
            <person name="Markiewicz E."/>
            <person name="Oyono O.L."/>
            <person name="Patti C."/>
            <person name="Phunkhang P."/>
            <person name="Pierre F."/>
            <person name="Priest M."/>
            <person name="Raghuraman S."/>
            <person name="Rege F."/>
            <person name="Reyes R."/>
            <person name="Rise C."/>
            <person name="Rogov P."/>
            <person name="Ross K."/>
            <person name="Ryan E."/>
            <person name="Settipalli S."/>
            <person name="Shea T."/>
            <person name="Sherpa N."/>
            <person name="Shi L."/>
            <person name="Shih D."/>
            <person name="Sparrow T."/>
            <person name="Spaulding J."/>
            <person name="Stalker J."/>
            <person name="Stange-Thomann N."/>
            <person name="Stavropoulos S."/>
            <person name="Stone C."/>
            <person name="Strader C."/>
            <person name="Tesfaye S."/>
            <person name="Thomson T."/>
            <person name="Thoulutsang Y."/>
            <person name="Thoulutsang D."/>
            <person name="Topham K."/>
            <person name="Topping I."/>
            <person name="Tsamla T."/>
            <person name="Vassiliev H."/>
            <person name="Vo A."/>
            <person name="Wangchuk T."/>
            <person name="Wangdi T."/>
            <person name="Weiand M."/>
            <person name="Wilkinson J."/>
            <person name="Wilson A."/>
            <person name="Yadav S."/>
            <person name="Young G."/>
            <person name="Yu Q."/>
            <person name="Zembek L."/>
            <person name="Zhong D."/>
            <person name="Zimmer A."/>
            <person name="Zwirko Z."/>
            <person name="Jaffe D.B."/>
            <person name="Alvarez P."/>
            <person name="Brockman W."/>
            <person name="Butler J."/>
            <person name="Chin C."/>
            <person name="Gnerre S."/>
            <person name="Grabherr M."/>
            <person name="Kleber M."/>
            <person name="Mauceli E."/>
            <person name="MacCallum I."/>
        </authorList>
    </citation>
    <scope>NUCLEOTIDE SEQUENCE [LARGE SCALE GENOMIC DNA]</scope>
    <source>
        <strain evidence="20">Tucson 14030-0811.24</strain>
    </source>
</reference>
<evidence type="ECO:0000256" key="7">
    <source>
        <dbReference type="ARBA" id="ARBA00022679"/>
    </source>
</evidence>
<evidence type="ECO:0000256" key="15">
    <source>
        <dbReference type="ARBA" id="ARBA00045102"/>
    </source>
</evidence>
<evidence type="ECO:0000313" key="19">
    <source>
        <dbReference type="EMBL" id="EDW77572.1"/>
    </source>
</evidence>
<dbReference type="EMBL" id="CH963920">
    <property type="protein sequence ID" value="EDW77572.1"/>
    <property type="molecule type" value="Genomic_DNA"/>
</dbReference>
<comment type="function">
    <text evidence="1">Transfers mannosyl residues to the hydroxyl group of serine or threonine residues.</text>
</comment>
<dbReference type="SMART" id="SM00028">
    <property type="entry name" value="TPR"/>
    <property type="match status" value="7"/>
</dbReference>
<comment type="catalytic activity">
    <reaction evidence="15">
        <text>a di-trans,poly-cis-dolichyl beta-D-mannosyl phosphate + L-seryl-[protein] = 3-O-(alpha-D-mannosyl)-L-seryl-[protein] + a di-trans,poly-cis-dolichyl phosphate + H(+)</text>
        <dbReference type="Rhea" id="RHEA:17377"/>
        <dbReference type="Rhea" id="RHEA-COMP:9863"/>
        <dbReference type="Rhea" id="RHEA-COMP:13546"/>
        <dbReference type="Rhea" id="RHEA-COMP:19498"/>
        <dbReference type="Rhea" id="RHEA-COMP:19501"/>
        <dbReference type="ChEBI" id="CHEBI:15378"/>
        <dbReference type="ChEBI" id="CHEBI:29999"/>
        <dbReference type="ChEBI" id="CHEBI:57683"/>
        <dbReference type="ChEBI" id="CHEBI:58211"/>
        <dbReference type="ChEBI" id="CHEBI:137321"/>
        <dbReference type="EC" id="2.4.1.109"/>
    </reaction>
</comment>
<evidence type="ECO:0000256" key="3">
    <source>
        <dbReference type="ARBA" id="ARBA00004240"/>
    </source>
</evidence>
<dbReference type="FunCoup" id="B4N0F9">
    <property type="interactions" value="74"/>
</dbReference>
<dbReference type="GO" id="GO:0005789">
    <property type="term" value="C:endoplasmic reticulum membrane"/>
    <property type="evidence" value="ECO:0007669"/>
    <property type="project" value="TreeGrafter"/>
</dbReference>
<keyword evidence="11" id="KW-0256">Endoplasmic reticulum</keyword>
<evidence type="ECO:0000256" key="1">
    <source>
        <dbReference type="ARBA" id="ARBA00003582"/>
    </source>
</evidence>
<dbReference type="InterPro" id="IPR019734">
    <property type="entry name" value="TPR_rpt"/>
</dbReference>
<dbReference type="PANTHER" id="PTHR44216:SF3">
    <property type="entry name" value="PROTEIN O-MANNOSYL-TRANSFERASE TMTC2"/>
    <property type="match status" value="1"/>
</dbReference>
<dbReference type="PROSITE" id="PS50005">
    <property type="entry name" value="TPR"/>
    <property type="match status" value="3"/>
</dbReference>
<dbReference type="OrthoDB" id="1658288at2759"/>
<evidence type="ECO:0000256" key="13">
    <source>
        <dbReference type="ARBA" id="ARBA00023136"/>
    </source>
</evidence>
<evidence type="ECO:0000256" key="8">
    <source>
        <dbReference type="ARBA" id="ARBA00022692"/>
    </source>
</evidence>
<keyword evidence="12 17" id="KW-1133">Transmembrane helix</keyword>
<feature type="transmembrane region" description="Helical" evidence="17">
    <location>
        <begin position="392"/>
        <end position="416"/>
    </location>
</feature>
<proteinExistence type="inferred from homology"/>
<dbReference type="Gene3D" id="1.25.40.10">
    <property type="entry name" value="Tetratricopeptide repeat domain"/>
    <property type="match status" value="3"/>
</dbReference>
<feature type="transmembrane region" description="Helical" evidence="17">
    <location>
        <begin position="302"/>
        <end position="319"/>
    </location>
</feature>
<feature type="transmembrane region" description="Helical" evidence="17">
    <location>
        <begin position="12"/>
        <end position="35"/>
    </location>
</feature>
<dbReference type="InterPro" id="IPR052384">
    <property type="entry name" value="TMTC_O-mannosyltransferase"/>
</dbReference>
<dbReference type="PANTHER" id="PTHR44216">
    <property type="entry name" value="PROTEIN O-MANNOSYL-TRANSFERASE TMTC2"/>
    <property type="match status" value="1"/>
</dbReference>
<keyword evidence="20" id="KW-1185">Reference proteome</keyword>
<feature type="transmembrane region" description="Helical" evidence="17">
    <location>
        <begin position="139"/>
        <end position="163"/>
    </location>
</feature>
<comment type="pathway">
    <text evidence="4">Protein modification; protein glycosylation.</text>
</comment>
<dbReference type="Pfam" id="PF13181">
    <property type="entry name" value="TPR_8"/>
    <property type="match status" value="1"/>
</dbReference>
<feature type="repeat" description="TPR" evidence="16">
    <location>
        <begin position="527"/>
        <end position="560"/>
    </location>
</feature>
<evidence type="ECO:0000256" key="16">
    <source>
        <dbReference type="PROSITE-ProRule" id="PRU00339"/>
    </source>
</evidence>
<dbReference type="UniPathway" id="UPA00378"/>
<dbReference type="PROSITE" id="PS50293">
    <property type="entry name" value="TPR_REGION"/>
    <property type="match status" value="2"/>
</dbReference>
<dbReference type="SUPFAM" id="SSF48452">
    <property type="entry name" value="TPR-like"/>
    <property type="match status" value="1"/>
</dbReference>
<evidence type="ECO:0000313" key="20">
    <source>
        <dbReference type="Proteomes" id="UP000007798"/>
    </source>
</evidence>
<keyword evidence="10 16" id="KW-0802">TPR repeat</keyword>
<dbReference type="InParanoid" id="B4N0F9"/>
<feature type="repeat" description="TPR" evidence="16">
    <location>
        <begin position="645"/>
        <end position="678"/>
    </location>
</feature>
<evidence type="ECO:0000256" key="6">
    <source>
        <dbReference type="ARBA" id="ARBA00012839"/>
    </source>
</evidence>
<dbReference type="InterPro" id="IPR013618">
    <property type="entry name" value="TMTC_DUF1736"/>
</dbReference>
<evidence type="ECO:0000259" key="18">
    <source>
        <dbReference type="Pfam" id="PF08409"/>
    </source>
</evidence>
<dbReference type="Pfam" id="PF13424">
    <property type="entry name" value="TPR_12"/>
    <property type="match status" value="1"/>
</dbReference>
<gene>
    <name evidence="19" type="primary">Dwil\GK24573</name>
    <name evidence="19" type="ORF">Dwil_GK24573</name>
</gene>
<name>B4N0F9_DROWI</name>
<feature type="repeat" description="TPR" evidence="16">
    <location>
        <begin position="782"/>
        <end position="815"/>
    </location>
</feature>
<dbReference type="HOGENOM" id="CLU_011615_4_0_1"/>
<evidence type="ECO:0000256" key="10">
    <source>
        <dbReference type="ARBA" id="ARBA00022803"/>
    </source>
</evidence>
<accession>B4N0F9</accession>
<feature type="transmembrane region" description="Helical" evidence="17">
    <location>
        <begin position="175"/>
        <end position="198"/>
    </location>
</feature>
<keyword evidence="9" id="KW-0677">Repeat</keyword>
<sequence>MDRRQKDTHYKGHLAGCSALAFVLYLNTLNAGFVYDDRRAILGNADVTGVSPFSLSQLLQHDYWGTELTDSGSHGSWRPLCVLSFRLNFLLGGGYHLINVLLHCLATLLVVLVARTLLPTRSGILATGLVFASHPIHTEAVAGLVGRADLAACVCYLLTYLAYRRHMQKRDARSLVLTLLLAMMGLLCKETAITALLLCGMCDVLMARKYEDKHRLRSLSILSISLASFLYCRLNVLPRPGTAFASADNPTAHEPCWWSRTLTFFHLPVVNFQLLLWPQRLSFDWGMDAVVRIRSLWDARNLLTIGFYATLMTIIWKSLKLEASTRMDYMAMADISLPLLKRLGGHSCLGWQGHSCSCHYQLDLYRYSSNQRLAKEATKPNDSPSSVTLPSLAPLVALSFLVLPFLPATNMLFYVGFVVAERLLYLPSVGYCLIFGYGFGQLWQRKHFDCGKILLLCCLSIIVGAFSLRTIQRNSDWRNEEELYRSAIHINPPKALGNLGSILSSQGRYDEAKLVLEAAIRHRSTMADAHFNLGIVHQQQQNFTAALPCYRRAIQLRPQLAAAYLNLAASLQALGQHQEAISVLQMGIRLPGHAVRDRLGHEKARRSASLQLSLLYTKENQSQLAIKILNEGLTKFKDMPKEERASFHLKLGEIYVELGQWQQAQVEQRLAMEAQPRHGATYTTFGQTLAKNSSRYGEAELWFKRAIQLSPLEPSVHHHYADFLEQQERHRESLTQRLNAVALAPNNYVLHAAVADAMRLLKRLPEAELWYRKAVNLQPRAAHAHANLGAILQMRGQQQQAVDCYRMALKLQPGHAISRANLAKMNVNIDTNT</sequence>
<feature type="transmembrane region" description="Helical" evidence="17">
    <location>
        <begin position="95"/>
        <end position="118"/>
    </location>
</feature>
<dbReference type="KEGG" id="dwi:6644327"/>
<evidence type="ECO:0000256" key="5">
    <source>
        <dbReference type="ARBA" id="ARBA00007882"/>
    </source>
</evidence>
<dbReference type="SMR" id="B4N0F9"/>